<dbReference type="PANTHER" id="PTHR24148:SF78">
    <property type="entry name" value="HETEROKARYON INCOMPATIBILITY DOMAIN-CONTAINING PROTEIN"/>
    <property type="match status" value="1"/>
</dbReference>
<feature type="domain" description="Heterokaryon incompatibility" evidence="1">
    <location>
        <begin position="73"/>
        <end position="215"/>
    </location>
</feature>
<comment type="caution">
    <text evidence="2">The sequence shown here is derived from an EMBL/GenBank/DDBJ whole genome shotgun (WGS) entry which is preliminary data.</text>
</comment>
<reference evidence="2" key="1">
    <citation type="journal article" date="2023" name="Mol. Phylogenet. Evol.">
        <title>Genome-scale phylogeny and comparative genomics of the fungal order Sordariales.</title>
        <authorList>
            <person name="Hensen N."/>
            <person name="Bonometti L."/>
            <person name="Westerberg I."/>
            <person name="Brannstrom I.O."/>
            <person name="Guillou S."/>
            <person name="Cros-Aarteil S."/>
            <person name="Calhoun S."/>
            <person name="Haridas S."/>
            <person name="Kuo A."/>
            <person name="Mondo S."/>
            <person name="Pangilinan J."/>
            <person name="Riley R."/>
            <person name="LaButti K."/>
            <person name="Andreopoulos B."/>
            <person name="Lipzen A."/>
            <person name="Chen C."/>
            <person name="Yan M."/>
            <person name="Daum C."/>
            <person name="Ng V."/>
            <person name="Clum A."/>
            <person name="Steindorff A."/>
            <person name="Ohm R.A."/>
            <person name="Martin F."/>
            <person name="Silar P."/>
            <person name="Natvig D.O."/>
            <person name="Lalanne C."/>
            <person name="Gautier V."/>
            <person name="Ament-Velasquez S.L."/>
            <person name="Kruys A."/>
            <person name="Hutchinson M.I."/>
            <person name="Powell A.J."/>
            <person name="Barry K."/>
            <person name="Miller A.N."/>
            <person name="Grigoriev I.V."/>
            <person name="Debuchy R."/>
            <person name="Gladieux P."/>
            <person name="Hiltunen Thoren M."/>
            <person name="Johannesson H."/>
        </authorList>
    </citation>
    <scope>NUCLEOTIDE SEQUENCE</scope>
    <source>
        <strain evidence="2">CBS 141.50</strain>
    </source>
</reference>
<evidence type="ECO:0000313" key="3">
    <source>
        <dbReference type="Proteomes" id="UP001302676"/>
    </source>
</evidence>
<dbReference type="RefSeq" id="XP_062640064.1">
    <property type="nucleotide sequence ID" value="XM_062785564.1"/>
</dbReference>
<gene>
    <name evidence="2" type="ORF">C8A04DRAFT_9653</name>
</gene>
<dbReference type="PANTHER" id="PTHR24148">
    <property type="entry name" value="ANKYRIN REPEAT DOMAIN-CONTAINING PROTEIN 39 HOMOLOG-RELATED"/>
    <property type="match status" value="1"/>
</dbReference>
<reference evidence="2" key="2">
    <citation type="submission" date="2023-05" db="EMBL/GenBank/DDBJ databases">
        <authorList>
            <consortium name="Lawrence Berkeley National Laboratory"/>
            <person name="Steindorff A."/>
            <person name="Hensen N."/>
            <person name="Bonometti L."/>
            <person name="Westerberg I."/>
            <person name="Brannstrom I.O."/>
            <person name="Guillou S."/>
            <person name="Cros-Aarteil S."/>
            <person name="Calhoun S."/>
            <person name="Haridas S."/>
            <person name="Kuo A."/>
            <person name="Mondo S."/>
            <person name="Pangilinan J."/>
            <person name="Riley R."/>
            <person name="Labutti K."/>
            <person name="Andreopoulos B."/>
            <person name="Lipzen A."/>
            <person name="Chen C."/>
            <person name="Yanf M."/>
            <person name="Daum C."/>
            <person name="Ng V."/>
            <person name="Clum A."/>
            <person name="Ohm R."/>
            <person name="Martin F."/>
            <person name="Silar P."/>
            <person name="Natvig D."/>
            <person name="Lalanne C."/>
            <person name="Gautier V."/>
            <person name="Ament-Velasquez S.L."/>
            <person name="Kruys A."/>
            <person name="Hutchinson M.I."/>
            <person name="Powell A.J."/>
            <person name="Barry K."/>
            <person name="Miller A.N."/>
            <person name="Grigoriev I.V."/>
            <person name="Debuchy R."/>
            <person name="Gladieux P."/>
            <person name="Thoren M.H."/>
            <person name="Johannesson H."/>
        </authorList>
    </citation>
    <scope>NUCLEOTIDE SEQUENCE</scope>
    <source>
        <strain evidence="2">CBS 141.50</strain>
    </source>
</reference>
<dbReference type="AlphaFoldDB" id="A0AAN6ZQL9"/>
<organism evidence="2 3">
    <name type="scientific">Dichotomopilus funicola</name>
    <dbReference type="NCBI Taxonomy" id="1934379"/>
    <lineage>
        <taxon>Eukaryota</taxon>
        <taxon>Fungi</taxon>
        <taxon>Dikarya</taxon>
        <taxon>Ascomycota</taxon>
        <taxon>Pezizomycotina</taxon>
        <taxon>Sordariomycetes</taxon>
        <taxon>Sordariomycetidae</taxon>
        <taxon>Sordariales</taxon>
        <taxon>Chaetomiaceae</taxon>
        <taxon>Dichotomopilus</taxon>
    </lineage>
</organism>
<dbReference type="Proteomes" id="UP001302676">
    <property type="component" value="Unassembled WGS sequence"/>
</dbReference>
<keyword evidence="3" id="KW-1185">Reference proteome</keyword>
<accession>A0AAN6ZQL9</accession>
<dbReference type="InterPro" id="IPR010730">
    <property type="entry name" value="HET"/>
</dbReference>
<dbReference type="InterPro" id="IPR055530">
    <property type="entry name" value="DUF7104"/>
</dbReference>
<dbReference type="EMBL" id="MU853560">
    <property type="protein sequence ID" value="KAK4146693.1"/>
    <property type="molecule type" value="Genomic_DNA"/>
</dbReference>
<dbReference type="InterPro" id="IPR052895">
    <property type="entry name" value="HetReg/Transcr_Mod"/>
</dbReference>
<dbReference type="Pfam" id="PF06985">
    <property type="entry name" value="HET"/>
    <property type="match status" value="1"/>
</dbReference>
<protein>
    <submittedName>
        <fullName evidence="2">Heterokaryon incompatibility protein-domain-containing protein</fullName>
    </submittedName>
</protein>
<sequence length="791" mass="88962">MPIFKKWKSQLHRKSKPPPNNSSHYIYSTTPLLAPNTTRMISLLPHLDSTTPITCSVFTYDLSAPTTGETHIYSALSYVWGTGQRSHSITLNNYAFPVTENLHSALWHLRDRQLERVLWVDAICINQEDNKEKEKQIPLMRTIYAQAGRVMVWLGAPLENECGDEALRKLRTLAQIKANDPGVGPTVQELAQEYRGGCETVLKRDWFRRMWILQEVGVARSVVVMCGSVQIDGQAFCEGVAELGLEVDLQTVVNPVVQLIRDALYRPKYEPGSRGVFSMGELLDMYRSCRATLQHDKIYALLGLSAEGLDAPALQPEYTVPWHEVFRRATVHTFGSLCTVQTWPDRHTAVITGKCLFLGLVTRVDRENHADGQVHIWVNCTVVGESLGYGERGWNWAFRPFSESVQEGDVICHLQGAAKPSIVRLCQDHFTTIKTTAPSVPSGRPSDALEQHFCHIALTFTIPPGTSTSWAGLEESTELLDVAPEYQEEPEKKQKRLDGISALLEDRFVHSFQYSGSKSVDSRRLVEQCGPEILISEQVVRAVAGCLSEEKPVEVMQFLFQKRGDKLPITNEVVQAAAANYQFGYRVLQLLFEKRGERLPVSEQVVAAAAGNQEKAYDIVKLLFEQRGRELVISEEVAVAAADNYWHGHRLMRFLFEQRGENLPVTERVVKTAAANTRCGYETMKVLFQHRESLHVSEEVLVEAARNPRHGYDIMRLLFERDEDLAVSENVLKAAAGNQVNGYEVMLLLFEKRGKDLTISEEVIKAAQDNSLYAGEFMQLFEAQGLLKGSV</sequence>
<dbReference type="Gene3D" id="1.20.5.340">
    <property type="match status" value="3"/>
</dbReference>
<evidence type="ECO:0000259" key="1">
    <source>
        <dbReference type="Pfam" id="PF06985"/>
    </source>
</evidence>
<proteinExistence type="predicted"/>
<dbReference type="Pfam" id="PF23397">
    <property type="entry name" value="DUF7104"/>
    <property type="match status" value="8"/>
</dbReference>
<name>A0AAN6ZQL9_9PEZI</name>
<dbReference type="GeneID" id="87822177"/>
<evidence type="ECO:0000313" key="2">
    <source>
        <dbReference type="EMBL" id="KAK4146693.1"/>
    </source>
</evidence>